<keyword evidence="2" id="KW-0472">Membrane</keyword>
<organism evidence="3 4">
    <name type="scientific">Acropora cervicornis</name>
    <name type="common">Staghorn coral</name>
    <dbReference type="NCBI Taxonomy" id="6130"/>
    <lineage>
        <taxon>Eukaryota</taxon>
        <taxon>Metazoa</taxon>
        <taxon>Cnidaria</taxon>
        <taxon>Anthozoa</taxon>
        <taxon>Hexacorallia</taxon>
        <taxon>Scleractinia</taxon>
        <taxon>Astrocoeniina</taxon>
        <taxon>Acroporidae</taxon>
        <taxon>Acropora</taxon>
    </lineage>
</organism>
<keyword evidence="2 3" id="KW-0812">Transmembrane</keyword>
<evidence type="ECO:0000256" key="2">
    <source>
        <dbReference type="SAM" id="Phobius"/>
    </source>
</evidence>
<evidence type="ECO:0000313" key="3">
    <source>
        <dbReference type="EMBL" id="KAK2559784.1"/>
    </source>
</evidence>
<keyword evidence="1" id="KW-0597">Phosphoprotein</keyword>
<dbReference type="Pfam" id="PF12576">
    <property type="entry name" value="DUF3754"/>
    <property type="match status" value="1"/>
</dbReference>
<comment type="caution">
    <text evidence="3">The sequence shown here is derived from an EMBL/GenBank/DDBJ whole genome shotgun (WGS) entry which is preliminary data.</text>
</comment>
<evidence type="ECO:0000256" key="1">
    <source>
        <dbReference type="ARBA" id="ARBA00022553"/>
    </source>
</evidence>
<accession>A0AAD9QED8</accession>
<gene>
    <name evidence="3" type="ORF">P5673_017881</name>
</gene>
<dbReference type="PANTHER" id="PTHR16095:SF11">
    <property type="entry name" value="TRANSMEMBRANE PROTEIN 143"/>
    <property type="match status" value="1"/>
</dbReference>
<proteinExistence type="predicted"/>
<dbReference type="AlphaFoldDB" id="A0AAD9QED8"/>
<keyword evidence="4" id="KW-1185">Reference proteome</keyword>
<evidence type="ECO:0000313" key="4">
    <source>
        <dbReference type="Proteomes" id="UP001249851"/>
    </source>
</evidence>
<protein>
    <submittedName>
        <fullName evidence="3">Transmembrane protein 143</fullName>
    </submittedName>
</protein>
<dbReference type="EMBL" id="JARQWQ010000039">
    <property type="protein sequence ID" value="KAK2559784.1"/>
    <property type="molecule type" value="Genomic_DNA"/>
</dbReference>
<feature type="transmembrane region" description="Helical" evidence="2">
    <location>
        <begin position="251"/>
        <end position="272"/>
    </location>
</feature>
<keyword evidence="2" id="KW-1133">Transmembrane helix</keyword>
<reference evidence="3" key="2">
    <citation type="journal article" date="2023" name="Science">
        <title>Genomic signatures of disease resistance in endangered staghorn corals.</title>
        <authorList>
            <person name="Vollmer S.V."/>
            <person name="Selwyn J.D."/>
            <person name="Despard B.A."/>
            <person name="Roesel C.L."/>
        </authorList>
    </citation>
    <scope>NUCLEOTIDE SEQUENCE</scope>
    <source>
        <strain evidence="3">K2</strain>
    </source>
</reference>
<sequence>MLPFGRNTALFLSKCPYKQKETLRWATSSPSIKLRSIWGAKKDSRESSGDQKKVSQRATPGKKEYFVPRKFVPMTRRALIRRIVEDEVLLNALYDPLNPDKETLALQNISKKERQDNEFWLLEKFSHLLEQAHFYELPVVEVNESLKEHDAGDGVLVSVNPTNYDILRIWVVGKEFEPVDAGPLYSRIATRIIHYFKPSLPIERYKRVVIAIRAKKQSKLLLKAFKDIRCGNLEQLLPGGKIRMNQFDQRILAGMLTIGGASIVIKLVSFLADYKVSWTYIAISVAGFIALRAWNMYKNKRNAYLVRLGQTLYFNSIANNRALLTLLADRAEDEVFKVTLLAYTFLQASSNLHALSDASHVTGLHSDGLTAGQLKQHIENWMSKLQVTVKYDPSEAVKQLENLGLLVTKLRGTNHKSHHNNHCNILLALGYVFVQDCK</sequence>
<dbReference type="Proteomes" id="UP001249851">
    <property type="component" value="Unassembled WGS sequence"/>
</dbReference>
<dbReference type="InterPro" id="IPR022227">
    <property type="entry name" value="DUF3754"/>
</dbReference>
<feature type="transmembrane region" description="Helical" evidence="2">
    <location>
        <begin position="278"/>
        <end position="297"/>
    </location>
</feature>
<reference evidence="3" key="1">
    <citation type="journal article" date="2023" name="G3 (Bethesda)">
        <title>Whole genome assembly and annotation of the endangered Caribbean coral Acropora cervicornis.</title>
        <authorList>
            <person name="Selwyn J.D."/>
            <person name="Vollmer S.V."/>
        </authorList>
    </citation>
    <scope>NUCLEOTIDE SEQUENCE</scope>
    <source>
        <strain evidence="3">K2</strain>
    </source>
</reference>
<name>A0AAD9QED8_ACRCE</name>
<dbReference type="PANTHER" id="PTHR16095">
    <property type="entry name" value="TRANSMEMBRANE PROTEIN 143 FAMILY MEMBER"/>
    <property type="match status" value="1"/>
</dbReference>